<organism evidence="1 2">
    <name type="scientific">Nocardia niwae</name>
    <dbReference type="NCBI Taxonomy" id="626084"/>
    <lineage>
        <taxon>Bacteria</taxon>
        <taxon>Bacillati</taxon>
        <taxon>Actinomycetota</taxon>
        <taxon>Actinomycetes</taxon>
        <taxon>Mycobacteriales</taxon>
        <taxon>Nocardiaceae</taxon>
        <taxon>Nocardia</taxon>
    </lineage>
</organism>
<dbReference type="EMBL" id="JBEYBR010000001">
    <property type="protein sequence ID" value="MEU2120310.1"/>
    <property type="molecule type" value="Genomic_DNA"/>
</dbReference>
<evidence type="ECO:0000313" key="2">
    <source>
        <dbReference type="Proteomes" id="UP001550535"/>
    </source>
</evidence>
<sequence>MIRGASVVGGVVAASGRPLDGALGVLDWSADSFEGSSGSPMPESWPVTGFL</sequence>
<proteinExistence type="predicted"/>
<dbReference type="RefSeq" id="WP_357989811.1">
    <property type="nucleotide sequence ID" value="NZ_JBEYBR010000001.1"/>
</dbReference>
<protein>
    <submittedName>
        <fullName evidence="1">Uncharacterized protein</fullName>
    </submittedName>
</protein>
<reference evidence="1 2" key="1">
    <citation type="submission" date="2024-06" db="EMBL/GenBank/DDBJ databases">
        <title>The Natural Products Discovery Center: Release of the First 8490 Sequenced Strains for Exploring Actinobacteria Biosynthetic Diversity.</title>
        <authorList>
            <person name="Kalkreuter E."/>
            <person name="Kautsar S.A."/>
            <person name="Yang D."/>
            <person name="Bader C.D."/>
            <person name="Teijaro C.N."/>
            <person name="Fluegel L."/>
            <person name="Davis C.M."/>
            <person name="Simpson J.R."/>
            <person name="Lauterbach L."/>
            <person name="Steele A.D."/>
            <person name="Gui C."/>
            <person name="Meng S."/>
            <person name="Li G."/>
            <person name="Viehrig K."/>
            <person name="Ye F."/>
            <person name="Su P."/>
            <person name="Kiefer A.F."/>
            <person name="Nichols A."/>
            <person name="Cepeda A.J."/>
            <person name="Yan W."/>
            <person name="Fan B."/>
            <person name="Jiang Y."/>
            <person name="Adhikari A."/>
            <person name="Zheng C.-J."/>
            <person name="Schuster L."/>
            <person name="Cowan T.M."/>
            <person name="Smanski M.J."/>
            <person name="Chevrette M.G."/>
            <person name="De Carvalho L.P.S."/>
            <person name="Shen B."/>
        </authorList>
    </citation>
    <scope>NUCLEOTIDE SEQUENCE [LARGE SCALE GENOMIC DNA]</scope>
    <source>
        <strain evidence="1 2">NPDC019434</strain>
    </source>
</reference>
<keyword evidence="2" id="KW-1185">Reference proteome</keyword>
<accession>A0ABV2X355</accession>
<name>A0ABV2X355_9NOCA</name>
<gene>
    <name evidence="1" type="ORF">ABZ507_00630</name>
</gene>
<comment type="caution">
    <text evidence="1">The sequence shown here is derived from an EMBL/GenBank/DDBJ whole genome shotgun (WGS) entry which is preliminary data.</text>
</comment>
<dbReference type="Proteomes" id="UP001550535">
    <property type="component" value="Unassembled WGS sequence"/>
</dbReference>
<evidence type="ECO:0000313" key="1">
    <source>
        <dbReference type="EMBL" id="MEU2120310.1"/>
    </source>
</evidence>